<accession>U4UBX0</accession>
<dbReference type="Proteomes" id="UP000030742">
    <property type="component" value="Unassembled WGS sequence"/>
</dbReference>
<protein>
    <submittedName>
        <fullName evidence="1">Uncharacterized protein</fullName>
    </submittedName>
</protein>
<dbReference type="AlphaFoldDB" id="U4UBX0"/>
<reference evidence="1 2" key="1">
    <citation type="journal article" date="2013" name="Genome Biol.">
        <title>Draft genome of the mountain pine beetle, Dendroctonus ponderosae Hopkins, a major forest pest.</title>
        <authorList>
            <person name="Keeling C.I."/>
            <person name="Yuen M.M."/>
            <person name="Liao N.Y."/>
            <person name="Docking T.R."/>
            <person name="Chan S.K."/>
            <person name="Taylor G.A."/>
            <person name="Palmquist D.L."/>
            <person name="Jackman S.D."/>
            <person name="Nguyen A."/>
            <person name="Li M."/>
            <person name="Henderson H."/>
            <person name="Janes J.K."/>
            <person name="Zhao Y."/>
            <person name="Pandoh P."/>
            <person name="Moore R."/>
            <person name="Sperling F.A."/>
            <person name="Huber D.P."/>
            <person name="Birol I."/>
            <person name="Jones S.J."/>
            <person name="Bohlmann J."/>
        </authorList>
    </citation>
    <scope>NUCLEOTIDE SEQUENCE</scope>
</reference>
<dbReference type="EMBL" id="KB632025">
    <property type="protein sequence ID" value="ERL88101.1"/>
    <property type="molecule type" value="Genomic_DNA"/>
</dbReference>
<organism evidence="1 2">
    <name type="scientific">Dendroctonus ponderosae</name>
    <name type="common">Mountain pine beetle</name>
    <dbReference type="NCBI Taxonomy" id="77166"/>
    <lineage>
        <taxon>Eukaryota</taxon>
        <taxon>Metazoa</taxon>
        <taxon>Ecdysozoa</taxon>
        <taxon>Arthropoda</taxon>
        <taxon>Hexapoda</taxon>
        <taxon>Insecta</taxon>
        <taxon>Pterygota</taxon>
        <taxon>Neoptera</taxon>
        <taxon>Endopterygota</taxon>
        <taxon>Coleoptera</taxon>
        <taxon>Polyphaga</taxon>
        <taxon>Cucujiformia</taxon>
        <taxon>Curculionidae</taxon>
        <taxon>Scolytinae</taxon>
        <taxon>Dendroctonus</taxon>
    </lineage>
</organism>
<sequence length="56" mass="6678">MILDFGIQAKQIFWKWVQNKLLERKENMQQLICMENAQPPIQVPVQQPQKQLGFSH</sequence>
<evidence type="ECO:0000313" key="2">
    <source>
        <dbReference type="Proteomes" id="UP000030742"/>
    </source>
</evidence>
<gene>
    <name evidence="1" type="ORF">D910_05490</name>
</gene>
<evidence type="ECO:0000313" key="1">
    <source>
        <dbReference type="EMBL" id="ERL88101.1"/>
    </source>
</evidence>
<name>U4UBX0_DENPD</name>
<proteinExistence type="predicted"/>